<dbReference type="eggNOG" id="COG1961">
    <property type="taxonomic scope" value="Bacteria"/>
</dbReference>
<dbReference type="Pfam" id="PF07508">
    <property type="entry name" value="Recombinase"/>
    <property type="match status" value="1"/>
</dbReference>
<proteinExistence type="predicted"/>
<dbReference type="PROSITE" id="PS51736">
    <property type="entry name" value="RECOMBINASES_3"/>
    <property type="match status" value="1"/>
</dbReference>
<dbReference type="SMART" id="SM00857">
    <property type="entry name" value="Resolvase"/>
    <property type="match status" value="1"/>
</dbReference>
<dbReference type="CDD" id="cd00338">
    <property type="entry name" value="Ser_Recombinase"/>
    <property type="match status" value="1"/>
</dbReference>
<dbReference type="InterPro" id="IPR006119">
    <property type="entry name" value="Resolv_N"/>
</dbReference>
<evidence type="ECO:0000313" key="5">
    <source>
        <dbReference type="Proteomes" id="UP000002774"/>
    </source>
</evidence>
<dbReference type="GO" id="GO:0003677">
    <property type="term" value="F:DNA binding"/>
    <property type="evidence" value="ECO:0007669"/>
    <property type="project" value="InterPro"/>
</dbReference>
<feature type="coiled-coil region" evidence="1">
    <location>
        <begin position="400"/>
        <end position="427"/>
    </location>
</feature>
<dbReference type="InterPro" id="IPR036162">
    <property type="entry name" value="Resolvase-like_N_sf"/>
</dbReference>
<dbReference type="EMBL" id="CM001403">
    <property type="protein sequence ID" value="EHQ25460.1"/>
    <property type="molecule type" value="Genomic_DNA"/>
</dbReference>
<dbReference type="STRING" id="714943.Mucpa_1298"/>
<dbReference type="HOGENOM" id="CLU_010686_17_0_10"/>
<accession>H1YHC6</accession>
<dbReference type="InterPro" id="IPR038109">
    <property type="entry name" value="DNA_bind_recomb_sf"/>
</dbReference>
<keyword evidence="1" id="KW-0175">Coiled coil</keyword>
<dbReference type="InterPro" id="IPR011109">
    <property type="entry name" value="DNA_bind_recombinase_dom"/>
</dbReference>
<dbReference type="PANTHER" id="PTHR30461">
    <property type="entry name" value="DNA-INVERTASE FROM LAMBDOID PROPHAGE"/>
    <property type="match status" value="1"/>
</dbReference>
<dbReference type="Gene3D" id="3.40.50.1390">
    <property type="entry name" value="Resolvase, N-terminal catalytic domain"/>
    <property type="match status" value="1"/>
</dbReference>
<evidence type="ECO:0000259" key="3">
    <source>
        <dbReference type="PROSITE" id="PS51737"/>
    </source>
</evidence>
<gene>
    <name evidence="4" type="ORF">Mucpa_1298</name>
</gene>
<keyword evidence="5" id="KW-1185">Reference proteome</keyword>
<reference evidence="4" key="1">
    <citation type="submission" date="2011-09" db="EMBL/GenBank/DDBJ databases">
        <title>The permanent draft genome of Mucilaginibacter paludis DSM 18603.</title>
        <authorList>
            <consortium name="US DOE Joint Genome Institute (JGI-PGF)"/>
            <person name="Lucas S."/>
            <person name="Han J."/>
            <person name="Lapidus A."/>
            <person name="Bruce D."/>
            <person name="Goodwin L."/>
            <person name="Pitluck S."/>
            <person name="Peters L."/>
            <person name="Kyrpides N."/>
            <person name="Mavromatis K."/>
            <person name="Ivanova N."/>
            <person name="Mikhailova N."/>
            <person name="Held B."/>
            <person name="Detter J.C."/>
            <person name="Tapia R."/>
            <person name="Han C."/>
            <person name="Land M."/>
            <person name="Hauser L."/>
            <person name="Markowitz V."/>
            <person name="Cheng J.-F."/>
            <person name="Hugenholtz P."/>
            <person name="Woyke T."/>
            <person name="Wu D."/>
            <person name="Tindall B."/>
            <person name="Brambilla E."/>
            <person name="Klenk H.-P."/>
            <person name="Eisen J.A."/>
        </authorList>
    </citation>
    <scope>NUCLEOTIDE SEQUENCE [LARGE SCALE GENOMIC DNA]</scope>
    <source>
        <strain evidence="4">DSM 18603</strain>
    </source>
</reference>
<dbReference type="Gene3D" id="3.90.1750.20">
    <property type="entry name" value="Putative Large Serine Recombinase, Chain B, Domain 2"/>
    <property type="match status" value="1"/>
</dbReference>
<dbReference type="PANTHER" id="PTHR30461:SF23">
    <property type="entry name" value="DNA RECOMBINASE-RELATED"/>
    <property type="match status" value="1"/>
</dbReference>
<evidence type="ECO:0000313" key="4">
    <source>
        <dbReference type="EMBL" id="EHQ25460.1"/>
    </source>
</evidence>
<dbReference type="PROSITE" id="PS51737">
    <property type="entry name" value="RECOMBINASE_DNA_BIND"/>
    <property type="match status" value="1"/>
</dbReference>
<dbReference type="GO" id="GO:0000150">
    <property type="term" value="F:DNA strand exchange activity"/>
    <property type="evidence" value="ECO:0007669"/>
    <property type="project" value="InterPro"/>
</dbReference>
<sequence>MDAIGYIRISKKDQSTHSLDYQEKSIRDYCDRNQLALGSLFIDDGESSYTFDRPDFVALETFIKEHKKKVKYLIVFDHDRFSRNLPEALQKIESLETKHGLKVIATTEPLDIDTSDPSVFLLRAFKYLIANQELLTIRRRAKVSARHAQESGRYINAAPYAYLNSRDAGGKNLLIIDPDENKVFIVRKIYRDFLAGTPKNIIHKEVRQLGFPHSASSAVFRVLNNPLYAGLVRVCASGKYPEKIIKAIHEPIVSESQYYRAQELLDVNKRMMKTKPKDEFPLKGVLKSPCCGTNMTAGWSKGKNKYYLYYRCITHTTVNIPGAMLHEKFEELLKHLSLKQSTIDIIVDKVTPLVRNTFKASDAQYKSIKAQLIAVDTKKDGVDQKLFDGVINDDTYKKWVLKLNGERAKLNEDLEYLERMNDEIEQDLLVLPYMLNLPKIYADSPLSQQHAITREVFKGGLTFSGGMFRTPAINEGLDCNLLTLKKKGLLEIEQPSGNRLKIPYCGEGGIRTLDTLLAYTHFPGVLFRPLRHLSVFKGLQK</sequence>
<evidence type="ECO:0000259" key="2">
    <source>
        <dbReference type="PROSITE" id="PS51736"/>
    </source>
</evidence>
<organism evidence="4 5">
    <name type="scientific">Mucilaginibacter paludis DSM 18603</name>
    <dbReference type="NCBI Taxonomy" id="714943"/>
    <lineage>
        <taxon>Bacteria</taxon>
        <taxon>Pseudomonadati</taxon>
        <taxon>Bacteroidota</taxon>
        <taxon>Sphingobacteriia</taxon>
        <taxon>Sphingobacteriales</taxon>
        <taxon>Sphingobacteriaceae</taxon>
        <taxon>Mucilaginibacter</taxon>
    </lineage>
</organism>
<evidence type="ECO:0000256" key="1">
    <source>
        <dbReference type="SAM" id="Coils"/>
    </source>
</evidence>
<dbReference type="InterPro" id="IPR050639">
    <property type="entry name" value="SSR_resolvase"/>
</dbReference>
<protein>
    <submittedName>
        <fullName evidence="4">Resolvase domain-containing protein</fullName>
    </submittedName>
</protein>
<feature type="domain" description="Resolvase/invertase-type recombinase catalytic" evidence="2">
    <location>
        <begin position="2"/>
        <end position="152"/>
    </location>
</feature>
<dbReference type="AlphaFoldDB" id="H1YHC6"/>
<name>H1YHC6_9SPHI</name>
<dbReference type="Pfam" id="PF00239">
    <property type="entry name" value="Resolvase"/>
    <property type="match status" value="1"/>
</dbReference>
<feature type="domain" description="Recombinase" evidence="3">
    <location>
        <begin position="159"/>
        <end position="271"/>
    </location>
</feature>
<dbReference type="SUPFAM" id="SSF53041">
    <property type="entry name" value="Resolvase-like"/>
    <property type="match status" value="1"/>
</dbReference>
<dbReference type="Proteomes" id="UP000002774">
    <property type="component" value="Chromosome"/>
</dbReference>